<proteinExistence type="predicted"/>
<accession>A0A0W0S057</accession>
<evidence type="ECO:0000313" key="2">
    <source>
        <dbReference type="Proteomes" id="UP000054695"/>
    </source>
</evidence>
<dbReference type="OrthoDB" id="9152014at2"/>
<sequence>MRYKHNQLLFSQPANLEIAKQAISHVKRNLSYGANNKPAEEAQLSENKKQLYRQDQGLNLAQILIDDLNKKEIKDLDSAQIKIRQSLIEAYPYMKGFIEAAAKSGAQYEAGNCLLQAAMAFEYLKEKGIRPIEIYKMVDGDHAFVVVGRPITSNPRDPSSWGSAFICDPWANEIYPAREFLFGFNSTDPVKNRKYPLQTKGFPDLVYRLDIGDKEISNIVHTFNTQFSKTYTMVKLISELQLKLNLNPKEFRYLEGLKAQLIIIAQQEELAIEQGQYKSNDLQKLFEFISSSISNSELEFSQFLTDLSILVEKEEFRAKMGQLIDIITEAEEDTSSLPLQQASMLEALKDSLKNAEKTDLGAIHVRILKCIEISDPAHFPSSIIDALQEMKEIVEEDMNDSSLSAVKPPC</sequence>
<name>A0A0W0S057_LEGBO</name>
<dbReference type="RefSeq" id="WP_058458255.1">
    <property type="nucleotide sequence ID" value="NZ_CAAAIY010000013.1"/>
</dbReference>
<comment type="caution">
    <text evidence="1">The sequence shown here is derived from an EMBL/GenBank/DDBJ whole genome shotgun (WGS) entry which is preliminary data.</text>
</comment>
<organism evidence="1 2">
    <name type="scientific">Legionella bozemanae</name>
    <name type="common">Fluoribacter bozemanae</name>
    <dbReference type="NCBI Taxonomy" id="447"/>
    <lineage>
        <taxon>Bacteria</taxon>
        <taxon>Pseudomonadati</taxon>
        <taxon>Pseudomonadota</taxon>
        <taxon>Gammaproteobacteria</taxon>
        <taxon>Legionellales</taxon>
        <taxon>Legionellaceae</taxon>
        <taxon>Legionella</taxon>
    </lineage>
</organism>
<keyword evidence="2" id="KW-1185">Reference proteome</keyword>
<reference evidence="1 2" key="1">
    <citation type="submission" date="2015-11" db="EMBL/GenBank/DDBJ databases">
        <title>Genomic analysis of 38 Legionella species identifies large and diverse effector repertoires.</title>
        <authorList>
            <person name="Burstein D."/>
            <person name="Amaro F."/>
            <person name="Zusman T."/>
            <person name="Lifshitz Z."/>
            <person name="Cohen O."/>
            <person name="Gilbert J.A."/>
            <person name="Pupko T."/>
            <person name="Shuman H.A."/>
            <person name="Segal G."/>
        </authorList>
    </citation>
    <scope>NUCLEOTIDE SEQUENCE [LARGE SCALE GENOMIC DNA]</scope>
    <source>
        <strain evidence="1 2">WIGA</strain>
    </source>
</reference>
<evidence type="ECO:0000313" key="1">
    <source>
        <dbReference type="EMBL" id="KTC76493.1"/>
    </source>
</evidence>
<gene>
    <name evidence="1" type="ORF">Lboz_0563</name>
</gene>
<dbReference type="PATRIC" id="fig|447.4.peg.608"/>
<protein>
    <submittedName>
        <fullName evidence="1">Uncharacterized protein</fullName>
    </submittedName>
</protein>
<dbReference type="STRING" id="447.Lboz_0563"/>
<dbReference type="Proteomes" id="UP000054695">
    <property type="component" value="Unassembled WGS sequence"/>
</dbReference>
<dbReference type="EMBL" id="LNXU01000004">
    <property type="protein sequence ID" value="KTC76493.1"/>
    <property type="molecule type" value="Genomic_DNA"/>
</dbReference>
<dbReference type="AlphaFoldDB" id="A0A0W0S057"/>